<protein>
    <submittedName>
        <fullName evidence="2">Uncharacterized protein</fullName>
    </submittedName>
</protein>
<dbReference type="RefSeq" id="WP_281252372.1">
    <property type="nucleotide sequence ID" value="NZ_CP155572.1"/>
</dbReference>
<keyword evidence="1" id="KW-1133">Transmembrane helix</keyword>
<keyword evidence="1" id="KW-0812">Transmembrane</keyword>
<dbReference type="AlphaFoldDB" id="A0A1W2AU09"/>
<reference evidence="2 3" key="1">
    <citation type="submission" date="2017-04" db="EMBL/GenBank/DDBJ databases">
        <authorList>
            <person name="Afonso C.L."/>
            <person name="Miller P.J."/>
            <person name="Scott M.A."/>
            <person name="Spackman E."/>
            <person name="Goraichik I."/>
            <person name="Dimitrov K.M."/>
            <person name="Suarez D.L."/>
            <person name="Swayne D.E."/>
        </authorList>
    </citation>
    <scope>NUCLEOTIDE SEQUENCE [LARGE SCALE GENOMIC DNA]</scope>
    <source>
        <strain evidence="2 3">DSM 5090</strain>
    </source>
</reference>
<gene>
    <name evidence="2" type="ORF">SAMN04488500_106119</name>
</gene>
<dbReference type="Proteomes" id="UP000192738">
    <property type="component" value="Unassembled WGS sequence"/>
</dbReference>
<evidence type="ECO:0000256" key="1">
    <source>
        <dbReference type="SAM" id="Phobius"/>
    </source>
</evidence>
<dbReference type="STRING" id="112901.SAMN04488500_106119"/>
<keyword evidence="3" id="KW-1185">Reference proteome</keyword>
<feature type="transmembrane region" description="Helical" evidence="1">
    <location>
        <begin position="26"/>
        <end position="43"/>
    </location>
</feature>
<name>A0A1W2AU09_9FIRM</name>
<organism evidence="2 3">
    <name type="scientific">Sporomusa malonica</name>
    <dbReference type="NCBI Taxonomy" id="112901"/>
    <lineage>
        <taxon>Bacteria</taxon>
        <taxon>Bacillati</taxon>
        <taxon>Bacillota</taxon>
        <taxon>Negativicutes</taxon>
        <taxon>Selenomonadales</taxon>
        <taxon>Sporomusaceae</taxon>
        <taxon>Sporomusa</taxon>
    </lineage>
</organism>
<dbReference type="EMBL" id="FWXI01000006">
    <property type="protein sequence ID" value="SMC64197.1"/>
    <property type="molecule type" value="Genomic_DNA"/>
</dbReference>
<accession>A0A1W2AU09</accession>
<sequence>MKPSTDRHQIQSIRWRNDIDNEPVEWSPARLLILIVLLIVALAV</sequence>
<proteinExistence type="predicted"/>
<evidence type="ECO:0000313" key="2">
    <source>
        <dbReference type="EMBL" id="SMC64197.1"/>
    </source>
</evidence>
<evidence type="ECO:0000313" key="3">
    <source>
        <dbReference type="Proteomes" id="UP000192738"/>
    </source>
</evidence>
<keyword evidence="1" id="KW-0472">Membrane</keyword>